<name>A0A9N9N8U8_9GLOM</name>
<keyword evidence="2" id="KW-1185">Reference proteome</keyword>
<dbReference type="EMBL" id="CAJVPV010019945">
    <property type="protein sequence ID" value="CAG8713059.1"/>
    <property type="molecule type" value="Genomic_DNA"/>
</dbReference>
<feature type="non-terminal residue" evidence="1">
    <location>
        <position position="1"/>
    </location>
</feature>
<protein>
    <submittedName>
        <fullName evidence="1">18476_t:CDS:1</fullName>
    </submittedName>
</protein>
<comment type="caution">
    <text evidence="1">The sequence shown here is derived from an EMBL/GenBank/DDBJ whole genome shotgun (WGS) entry which is preliminary data.</text>
</comment>
<evidence type="ECO:0000313" key="2">
    <source>
        <dbReference type="Proteomes" id="UP000789342"/>
    </source>
</evidence>
<accession>A0A9N9N8U8</accession>
<organism evidence="1 2">
    <name type="scientific">Acaulospora morrowiae</name>
    <dbReference type="NCBI Taxonomy" id="94023"/>
    <lineage>
        <taxon>Eukaryota</taxon>
        <taxon>Fungi</taxon>
        <taxon>Fungi incertae sedis</taxon>
        <taxon>Mucoromycota</taxon>
        <taxon>Glomeromycotina</taxon>
        <taxon>Glomeromycetes</taxon>
        <taxon>Diversisporales</taxon>
        <taxon>Acaulosporaceae</taxon>
        <taxon>Acaulospora</taxon>
    </lineage>
</organism>
<gene>
    <name evidence="1" type="ORF">AMORRO_LOCUS12822</name>
</gene>
<dbReference type="AlphaFoldDB" id="A0A9N9N8U8"/>
<reference evidence="1" key="1">
    <citation type="submission" date="2021-06" db="EMBL/GenBank/DDBJ databases">
        <authorList>
            <person name="Kallberg Y."/>
            <person name="Tangrot J."/>
            <person name="Rosling A."/>
        </authorList>
    </citation>
    <scope>NUCLEOTIDE SEQUENCE</scope>
    <source>
        <strain evidence="1">CL551</strain>
    </source>
</reference>
<proteinExistence type="predicted"/>
<dbReference type="Proteomes" id="UP000789342">
    <property type="component" value="Unassembled WGS sequence"/>
</dbReference>
<evidence type="ECO:0000313" key="1">
    <source>
        <dbReference type="EMBL" id="CAG8713059.1"/>
    </source>
</evidence>
<sequence length="66" mass="7539">GGISWFPVIGFVRFCGHLKEGIESFPMMLRPHESDAWMPSFASQSFEKKYGIVLAEINEIYCALLR</sequence>